<dbReference type="OrthoDB" id="7048166at2759"/>
<comment type="caution">
    <text evidence="3">The sequence shown here is derived from an EMBL/GenBank/DDBJ whole genome shotgun (WGS) entry which is preliminary data.</text>
</comment>
<feature type="compositionally biased region" description="Polar residues" evidence="2">
    <location>
        <begin position="8"/>
        <end position="19"/>
    </location>
</feature>
<dbReference type="InterPro" id="IPR004244">
    <property type="entry name" value="Transposase_22"/>
</dbReference>
<gene>
    <name evidence="3" type="ORF">EGW08_010869</name>
</gene>
<feature type="region of interest" description="Disordered" evidence="2">
    <location>
        <begin position="221"/>
        <end position="291"/>
    </location>
</feature>
<feature type="compositionally biased region" description="Basic and acidic residues" evidence="2">
    <location>
        <begin position="233"/>
        <end position="247"/>
    </location>
</feature>
<organism evidence="3 4">
    <name type="scientific">Elysia chlorotica</name>
    <name type="common">Eastern emerald elysia</name>
    <name type="synonym">Sea slug</name>
    <dbReference type="NCBI Taxonomy" id="188477"/>
    <lineage>
        <taxon>Eukaryota</taxon>
        <taxon>Metazoa</taxon>
        <taxon>Spiralia</taxon>
        <taxon>Lophotrochozoa</taxon>
        <taxon>Mollusca</taxon>
        <taxon>Gastropoda</taxon>
        <taxon>Heterobranchia</taxon>
        <taxon>Euthyneura</taxon>
        <taxon>Panpulmonata</taxon>
        <taxon>Sacoglossa</taxon>
        <taxon>Placobranchoidea</taxon>
        <taxon>Plakobranchidae</taxon>
        <taxon>Elysia</taxon>
    </lineage>
</organism>
<dbReference type="AlphaFoldDB" id="A0A433TIM4"/>
<feature type="coiled-coil region" evidence="1">
    <location>
        <begin position="44"/>
        <end position="96"/>
    </location>
</feature>
<keyword evidence="4" id="KW-1185">Reference proteome</keyword>
<evidence type="ECO:0000256" key="2">
    <source>
        <dbReference type="SAM" id="MobiDB-lite"/>
    </source>
</evidence>
<sequence length="324" mass="37565">MGRKRGRFNQTSDSENSPITPRLDPTQPQITPFLSNVHDPETILKKLESVENKIVNEYRKLSSQISEDIQSLKDSMRSMLIENEEIRKEFHKLKAEHESNKDYIQSLKNEVIANKNHINNIEQYSRRRNIKILGLPERNKEEDTKETEKKVIELFSKIGSGTDETKIDTAHRVGRVSRDRRDRPRPVIVRKIKETRTVDEREIWTKNGEVYAKGKAGVPMKVSQGFDPNSLKKQMENRPEPRRRYDVKSSSAELNNADIPAPPATPSRLIERHPPKDGRGKHNNRPHKLTADVRQAIQDHISSFRVRDSHYARGATRRLYLSES</sequence>
<evidence type="ECO:0000313" key="3">
    <source>
        <dbReference type="EMBL" id="RUS81371.1"/>
    </source>
</evidence>
<accession>A0A433TIM4</accession>
<keyword evidence="1" id="KW-0175">Coiled coil</keyword>
<dbReference type="PANTHER" id="PTHR11505">
    <property type="entry name" value="L1 TRANSPOSABLE ELEMENT-RELATED"/>
    <property type="match status" value="1"/>
</dbReference>
<dbReference type="Gene3D" id="3.30.70.1820">
    <property type="entry name" value="L1 transposable element, RRM domain"/>
    <property type="match status" value="1"/>
</dbReference>
<feature type="region of interest" description="Disordered" evidence="2">
    <location>
        <begin position="1"/>
        <end position="34"/>
    </location>
</feature>
<evidence type="ECO:0000256" key="1">
    <source>
        <dbReference type="SAM" id="Coils"/>
    </source>
</evidence>
<proteinExistence type="predicted"/>
<dbReference type="Proteomes" id="UP000271974">
    <property type="component" value="Unassembled WGS sequence"/>
</dbReference>
<dbReference type="EMBL" id="RQTK01000341">
    <property type="protein sequence ID" value="RUS81371.1"/>
    <property type="molecule type" value="Genomic_DNA"/>
</dbReference>
<name>A0A433TIM4_ELYCH</name>
<feature type="compositionally biased region" description="Basic and acidic residues" evidence="2">
    <location>
        <begin position="269"/>
        <end position="280"/>
    </location>
</feature>
<reference evidence="3 4" key="1">
    <citation type="submission" date="2019-01" db="EMBL/GenBank/DDBJ databases">
        <title>A draft genome assembly of the solar-powered sea slug Elysia chlorotica.</title>
        <authorList>
            <person name="Cai H."/>
            <person name="Li Q."/>
            <person name="Fang X."/>
            <person name="Li J."/>
            <person name="Curtis N.E."/>
            <person name="Altenburger A."/>
            <person name="Shibata T."/>
            <person name="Feng M."/>
            <person name="Maeda T."/>
            <person name="Schwartz J.A."/>
            <person name="Shigenobu S."/>
            <person name="Lundholm N."/>
            <person name="Nishiyama T."/>
            <person name="Yang H."/>
            <person name="Hasebe M."/>
            <person name="Li S."/>
            <person name="Pierce S.K."/>
            <person name="Wang J."/>
        </authorList>
    </citation>
    <scope>NUCLEOTIDE SEQUENCE [LARGE SCALE GENOMIC DNA]</scope>
    <source>
        <strain evidence="3">EC2010</strain>
        <tissue evidence="3">Whole organism of an adult</tissue>
    </source>
</reference>
<protein>
    <submittedName>
        <fullName evidence="3">Uncharacterized protein</fullName>
    </submittedName>
</protein>
<evidence type="ECO:0000313" key="4">
    <source>
        <dbReference type="Proteomes" id="UP000271974"/>
    </source>
</evidence>